<organism evidence="3 4">
    <name type="scientific">Mediterraneibacter catenae</name>
    <dbReference type="NCBI Taxonomy" id="2594882"/>
    <lineage>
        <taxon>Bacteria</taxon>
        <taxon>Bacillati</taxon>
        <taxon>Bacillota</taxon>
        <taxon>Clostridia</taxon>
        <taxon>Lachnospirales</taxon>
        <taxon>Lachnospiraceae</taxon>
        <taxon>Mediterraneibacter</taxon>
    </lineage>
</organism>
<dbReference type="InterPro" id="IPR010982">
    <property type="entry name" value="Lambda_DNA-bd_dom_sf"/>
</dbReference>
<sequence length="161" mass="18375">MLGEKLVTLRKKYGYSQQEIADMLSVTRQTISNWECGQGAPSLDKASELARIYKVSLDDLVKNDVEITVGEKKEKDLHVLKKLIGKRCCLDCRDWDLMLVDEAASDLSGALEVRILDVNEEWIKIEYERRKEGTIFQKETVVKLVDLSLITGLRTEVTAVW</sequence>
<dbReference type="InterPro" id="IPR001387">
    <property type="entry name" value="Cro/C1-type_HTH"/>
</dbReference>
<evidence type="ECO:0000313" key="3">
    <source>
        <dbReference type="EMBL" id="KAA8502201.1"/>
    </source>
</evidence>
<evidence type="ECO:0000256" key="1">
    <source>
        <dbReference type="ARBA" id="ARBA00023125"/>
    </source>
</evidence>
<name>A0A5M9I3J7_9FIRM</name>
<dbReference type="Pfam" id="PF01381">
    <property type="entry name" value="HTH_3"/>
    <property type="match status" value="1"/>
</dbReference>
<protein>
    <submittedName>
        <fullName evidence="3">Helix-turn-helix transcriptional regulator</fullName>
    </submittedName>
</protein>
<proteinExistence type="predicted"/>
<dbReference type="Proteomes" id="UP000322025">
    <property type="component" value="Unassembled WGS sequence"/>
</dbReference>
<keyword evidence="1" id="KW-0238">DNA-binding</keyword>
<feature type="domain" description="HTH cro/C1-type" evidence="2">
    <location>
        <begin position="6"/>
        <end position="60"/>
    </location>
</feature>
<dbReference type="SMART" id="SM00530">
    <property type="entry name" value="HTH_XRE"/>
    <property type="match status" value="1"/>
</dbReference>
<dbReference type="GO" id="GO:0003677">
    <property type="term" value="F:DNA binding"/>
    <property type="evidence" value="ECO:0007669"/>
    <property type="project" value="UniProtKB-KW"/>
</dbReference>
<dbReference type="PANTHER" id="PTHR46558:SF4">
    <property type="entry name" value="DNA-BIDING PHAGE PROTEIN"/>
    <property type="match status" value="1"/>
</dbReference>
<dbReference type="Gene3D" id="1.10.260.40">
    <property type="entry name" value="lambda repressor-like DNA-binding domains"/>
    <property type="match status" value="1"/>
</dbReference>
<dbReference type="OrthoDB" id="9801008at2"/>
<dbReference type="CDD" id="cd00093">
    <property type="entry name" value="HTH_XRE"/>
    <property type="match status" value="1"/>
</dbReference>
<reference evidence="3" key="1">
    <citation type="submission" date="2019-07" db="EMBL/GenBank/DDBJ databases">
        <authorList>
            <person name="Wongkuna S."/>
            <person name="Scaria J."/>
        </authorList>
    </citation>
    <scope>NUCLEOTIDE SEQUENCE [LARGE SCALE GENOMIC DNA]</scope>
    <source>
        <strain evidence="3">SW178</strain>
    </source>
</reference>
<dbReference type="SUPFAM" id="SSF47413">
    <property type="entry name" value="lambda repressor-like DNA-binding domains"/>
    <property type="match status" value="1"/>
</dbReference>
<dbReference type="RefSeq" id="WP_087151228.1">
    <property type="nucleotide sequence ID" value="NZ_VMSO01000003.1"/>
</dbReference>
<comment type="caution">
    <text evidence="3">The sequence shown here is derived from an EMBL/GenBank/DDBJ whole genome shotgun (WGS) entry which is preliminary data.</text>
</comment>
<gene>
    <name evidence="3" type="ORF">FNY66_03485</name>
</gene>
<dbReference type="PANTHER" id="PTHR46558">
    <property type="entry name" value="TRACRIPTIONAL REGULATORY PROTEIN-RELATED-RELATED"/>
    <property type="match status" value="1"/>
</dbReference>
<keyword evidence="4" id="KW-1185">Reference proteome</keyword>
<dbReference type="EMBL" id="VMSO01000003">
    <property type="protein sequence ID" value="KAA8502201.1"/>
    <property type="molecule type" value="Genomic_DNA"/>
</dbReference>
<evidence type="ECO:0000313" key="4">
    <source>
        <dbReference type="Proteomes" id="UP000322025"/>
    </source>
</evidence>
<accession>A0A5M9I3J7</accession>
<dbReference type="PROSITE" id="PS50943">
    <property type="entry name" value="HTH_CROC1"/>
    <property type="match status" value="1"/>
</dbReference>
<evidence type="ECO:0000259" key="2">
    <source>
        <dbReference type="PROSITE" id="PS50943"/>
    </source>
</evidence>
<dbReference type="AlphaFoldDB" id="A0A5M9I3J7"/>